<keyword evidence="3" id="KW-1185">Reference proteome</keyword>
<sequence>MNLITLNFKVSQMKKQFRESKQKLLTNILIYFKCESLALLILFRFYIV</sequence>
<gene>
    <name evidence="2" type="ORF">PSON_ATCC_30995.1.T1070068</name>
</gene>
<proteinExistence type="predicted"/>
<comment type="caution">
    <text evidence="2">The sequence shown here is derived from an EMBL/GenBank/DDBJ whole genome shotgun (WGS) entry which is preliminary data.</text>
</comment>
<evidence type="ECO:0000313" key="3">
    <source>
        <dbReference type="Proteomes" id="UP000692954"/>
    </source>
</evidence>
<evidence type="ECO:0000256" key="1">
    <source>
        <dbReference type="SAM" id="Phobius"/>
    </source>
</evidence>
<keyword evidence="1" id="KW-0472">Membrane</keyword>
<evidence type="ECO:0000313" key="2">
    <source>
        <dbReference type="EMBL" id="CAD8114956.1"/>
    </source>
</evidence>
<name>A0A8S1QHX5_9CILI</name>
<keyword evidence="1" id="KW-1133">Transmembrane helix</keyword>
<protein>
    <submittedName>
        <fullName evidence="2">Uncharacterized protein</fullName>
    </submittedName>
</protein>
<feature type="transmembrane region" description="Helical" evidence="1">
    <location>
        <begin position="24"/>
        <end position="47"/>
    </location>
</feature>
<keyword evidence="1" id="KW-0812">Transmembrane</keyword>
<dbReference type="Proteomes" id="UP000692954">
    <property type="component" value="Unassembled WGS sequence"/>
</dbReference>
<dbReference type="AlphaFoldDB" id="A0A8S1QHX5"/>
<dbReference type="EMBL" id="CAJJDN010000107">
    <property type="protein sequence ID" value="CAD8114956.1"/>
    <property type="molecule type" value="Genomic_DNA"/>
</dbReference>
<organism evidence="2 3">
    <name type="scientific">Paramecium sonneborni</name>
    <dbReference type="NCBI Taxonomy" id="65129"/>
    <lineage>
        <taxon>Eukaryota</taxon>
        <taxon>Sar</taxon>
        <taxon>Alveolata</taxon>
        <taxon>Ciliophora</taxon>
        <taxon>Intramacronucleata</taxon>
        <taxon>Oligohymenophorea</taxon>
        <taxon>Peniculida</taxon>
        <taxon>Parameciidae</taxon>
        <taxon>Paramecium</taxon>
    </lineage>
</organism>
<reference evidence="2" key="1">
    <citation type="submission" date="2021-01" db="EMBL/GenBank/DDBJ databases">
        <authorList>
            <consortium name="Genoscope - CEA"/>
            <person name="William W."/>
        </authorList>
    </citation>
    <scope>NUCLEOTIDE SEQUENCE</scope>
</reference>
<accession>A0A8S1QHX5</accession>